<keyword evidence="3" id="KW-1185">Reference proteome</keyword>
<comment type="caution">
    <text evidence="2">The sequence shown here is derived from an EMBL/GenBank/DDBJ whole genome shotgun (WGS) entry which is preliminary data.</text>
</comment>
<gene>
    <name evidence="2" type="ORF">BCR33DRAFT_14562</name>
</gene>
<sequence>MSSVAVDVVFMLASVMTVSISFFSSTLMGILSDSASIFAVVFAKDVSKSRNASRMSFKHLENLSENHKLDCSKLTFLGLLPYSVAV</sequence>
<protein>
    <submittedName>
        <fullName evidence="2">Uncharacterized protein</fullName>
    </submittedName>
</protein>
<keyword evidence="1" id="KW-1133">Transmembrane helix</keyword>
<dbReference type="EMBL" id="MCGO01000010">
    <property type="protein sequence ID" value="ORY48944.1"/>
    <property type="molecule type" value="Genomic_DNA"/>
</dbReference>
<evidence type="ECO:0000313" key="3">
    <source>
        <dbReference type="Proteomes" id="UP000193642"/>
    </source>
</evidence>
<name>A0A1Y2CQ29_9FUNG</name>
<reference evidence="2 3" key="1">
    <citation type="submission" date="2016-07" db="EMBL/GenBank/DDBJ databases">
        <title>Pervasive Adenine N6-methylation of Active Genes in Fungi.</title>
        <authorList>
            <consortium name="DOE Joint Genome Institute"/>
            <person name="Mondo S.J."/>
            <person name="Dannebaum R.O."/>
            <person name="Kuo R.C."/>
            <person name="Labutti K."/>
            <person name="Haridas S."/>
            <person name="Kuo A."/>
            <person name="Salamov A."/>
            <person name="Ahrendt S.R."/>
            <person name="Lipzen A."/>
            <person name="Sullivan W."/>
            <person name="Andreopoulos W.B."/>
            <person name="Clum A."/>
            <person name="Lindquist E."/>
            <person name="Daum C."/>
            <person name="Ramamoorthy G.K."/>
            <person name="Gryganskyi A."/>
            <person name="Culley D."/>
            <person name="Magnuson J.K."/>
            <person name="James T.Y."/>
            <person name="O'Malley M.A."/>
            <person name="Stajich J.E."/>
            <person name="Spatafora J.W."/>
            <person name="Visel A."/>
            <person name="Grigoriev I.V."/>
        </authorList>
    </citation>
    <scope>NUCLEOTIDE SEQUENCE [LARGE SCALE GENOMIC DNA]</scope>
    <source>
        <strain evidence="2 3">JEL800</strain>
    </source>
</reference>
<proteinExistence type="predicted"/>
<dbReference type="AlphaFoldDB" id="A0A1Y2CQ29"/>
<evidence type="ECO:0000313" key="2">
    <source>
        <dbReference type="EMBL" id="ORY48944.1"/>
    </source>
</evidence>
<keyword evidence="1" id="KW-0472">Membrane</keyword>
<evidence type="ECO:0000256" key="1">
    <source>
        <dbReference type="SAM" id="Phobius"/>
    </source>
</evidence>
<accession>A0A1Y2CQ29</accession>
<feature type="transmembrane region" description="Helical" evidence="1">
    <location>
        <begin position="20"/>
        <end position="43"/>
    </location>
</feature>
<dbReference type="Proteomes" id="UP000193642">
    <property type="component" value="Unassembled WGS sequence"/>
</dbReference>
<keyword evidence="1" id="KW-0812">Transmembrane</keyword>
<organism evidence="2 3">
    <name type="scientific">Rhizoclosmatium globosum</name>
    <dbReference type="NCBI Taxonomy" id="329046"/>
    <lineage>
        <taxon>Eukaryota</taxon>
        <taxon>Fungi</taxon>
        <taxon>Fungi incertae sedis</taxon>
        <taxon>Chytridiomycota</taxon>
        <taxon>Chytridiomycota incertae sedis</taxon>
        <taxon>Chytridiomycetes</taxon>
        <taxon>Chytridiales</taxon>
        <taxon>Chytriomycetaceae</taxon>
        <taxon>Rhizoclosmatium</taxon>
    </lineage>
</organism>